<protein>
    <submittedName>
        <fullName evidence="2">Uncharacterized protein</fullName>
    </submittedName>
</protein>
<dbReference type="InterPro" id="IPR007493">
    <property type="entry name" value="DUF538"/>
</dbReference>
<dbReference type="InterPro" id="IPR036758">
    <property type="entry name" value="At5g01610-like"/>
</dbReference>
<feature type="transmembrane region" description="Helical" evidence="1">
    <location>
        <begin position="102"/>
        <end position="119"/>
    </location>
</feature>
<evidence type="ECO:0000256" key="1">
    <source>
        <dbReference type="SAM" id="Phobius"/>
    </source>
</evidence>
<accession>A0A843TZC9</accession>
<gene>
    <name evidence="2" type="ORF">Taro_010593</name>
</gene>
<name>A0A843TZC9_COLES</name>
<dbReference type="SUPFAM" id="SSF141562">
    <property type="entry name" value="At5g01610-like"/>
    <property type="match status" value="1"/>
</dbReference>
<keyword evidence="1" id="KW-0812">Transmembrane</keyword>
<comment type="caution">
    <text evidence="2">The sequence shown here is derived from an EMBL/GenBank/DDBJ whole genome shotgun (WGS) entry which is preliminary data.</text>
</comment>
<sequence>MTRGPLPLLNIVECGYLEETGFVWVKQKKKVEHYFDKVGRMVSYAAKITAYIEEFCIRRVQVLIEKLHVGLERQQIFRRDAFSLATTRFDSRSRRRSHGARVPWLYAMVLALALVAAGVRRGGWQRGRGLEGEGGWGPEVGGGDNHGATGIARGYEIGDDGTTAYATEITRFRSGGTLLWSSSKLVAPMVEGKKGDEIVRPREGVKGKPLGVNPWPLRWCQRPDLDADTNPGVQRYGRQSLWPACAAELQASETRQANHWGLSPTALKAVKSAWVPGRPDHAWRPSALSLTLSQRPETAAKFLWTEQFTAVKPCEISNLKHVKRLCVVGDVAPLEEVAETDSERGD</sequence>
<dbReference type="AlphaFoldDB" id="A0A843TZC9"/>
<keyword evidence="1" id="KW-0472">Membrane</keyword>
<evidence type="ECO:0000313" key="3">
    <source>
        <dbReference type="Proteomes" id="UP000652761"/>
    </source>
</evidence>
<keyword evidence="1" id="KW-1133">Transmembrane helix</keyword>
<reference evidence="2" key="1">
    <citation type="submission" date="2017-07" db="EMBL/GenBank/DDBJ databases">
        <title>Taro Niue Genome Assembly and Annotation.</title>
        <authorList>
            <person name="Atibalentja N."/>
            <person name="Keating K."/>
            <person name="Fields C.J."/>
        </authorList>
    </citation>
    <scope>NUCLEOTIDE SEQUENCE</scope>
    <source>
        <strain evidence="2">Niue_2</strain>
        <tissue evidence="2">Leaf</tissue>
    </source>
</reference>
<proteinExistence type="predicted"/>
<dbReference type="EMBL" id="NMUH01000386">
    <property type="protein sequence ID" value="MQL78172.1"/>
    <property type="molecule type" value="Genomic_DNA"/>
</dbReference>
<dbReference type="Proteomes" id="UP000652761">
    <property type="component" value="Unassembled WGS sequence"/>
</dbReference>
<keyword evidence="3" id="KW-1185">Reference proteome</keyword>
<dbReference type="Gene3D" id="2.30.240.10">
    <property type="entry name" value="At5g01610-like"/>
    <property type="match status" value="1"/>
</dbReference>
<evidence type="ECO:0000313" key="2">
    <source>
        <dbReference type="EMBL" id="MQL78172.1"/>
    </source>
</evidence>
<organism evidence="2 3">
    <name type="scientific">Colocasia esculenta</name>
    <name type="common">Wild taro</name>
    <name type="synonym">Arum esculentum</name>
    <dbReference type="NCBI Taxonomy" id="4460"/>
    <lineage>
        <taxon>Eukaryota</taxon>
        <taxon>Viridiplantae</taxon>
        <taxon>Streptophyta</taxon>
        <taxon>Embryophyta</taxon>
        <taxon>Tracheophyta</taxon>
        <taxon>Spermatophyta</taxon>
        <taxon>Magnoliopsida</taxon>
        <taxon>Liliopsida</taxon>
        <taxon>Araceae</taxon>
        <taxon>Aroideae</taxon>
        <taxon>Colocasieae</taxon>
        <taxon>Colocasia</taxon>
    </lineage>
</organism>
<dbReference type="Pfam" id="PF04398">
    <property type="entry name" value="DUF538"/>
    <property type="match status" value="1"/>
</dbReference>